<dbReference type="Pfam" id="PF04055">
    <property type="entry name" value="Radical_SAM"/>
    <property type="match status" value="1"/>
</dbReference>
<comment type="catalytic activity">
    <reaction evidence="14">
        <text>adenosine(37) in tRNA + 2 reduced [2Fe-2S]-[ferredoxin] + 2 S-adenosyl-L-methionine = 2-methyladenosine(37) in tRNA + 5'-deoxyadenosine + L-methionine + 2 oxidized [2Fe-2S]-[ferredoxin] + S-adenosyl-L-homocysteine</text>
        <dbReference type="Rhea" id="RHEA:43332"/>
        <dbReference type="Rhea" id="RHEA-COMP:10000"/>
        <dbReference type="Rhea" id="RHEA-COMP:10001"/>
        <dbReference type="Rhea" id="RHEA-COMP:10162"/>
        <dbReference type="Rhea" id="RHEA-COMP:10485"/>
        <dbReference type="ChEBI" id="CHEBI:17319"/>
        <dbReference type="ChEBI" id="CHEBI:33737"/>
        <dbReference type="ChEBI" id="CHEBI:33738"/>
        <dbReference type="ChEBI" id="CHEBI:57844"/>
        <dbReference type="ChEBI" id="CHEBI:57856"/>
        <dbReference type="ChEBI" id="CHEBI:59789"/>
        <dbReference type="ChEBI" id="CHEBI:74411"/>
        <dbReference type="ChEBI" id="CHEBI:74497"/>
        <dbReference type="EC" id="2.1.1.192"/>
    </reaction>
</comment>
<comment type="cofactor">
    <cofactor evidence="14">
        <name>[4Fe-4S] cluster</name>
        <dbReference type="ChEBI" id="CHEBI:49883"/>
    </cofactor>
    <text evidence="14">Binds 1 [4Fe-4S] cluster. The cluster is coordinated with 3 cysteines and an exchangeable S-adenosyl-L-methionine.</text>
</comment>
<dbReference type="KEGG" id="yey:Y11_42881"/>
<evidence type="ECO:0000313" key="17">
    <source>
        <dbReference type="Proteomes" id="UP000008084"/>
    </source>
</evidence>
<keyword evidence="4 14" id="KW-0963">Cytoplasm</keyword>
<feature type="active site" description="S-methylcysteine intermediate" evidence="14">
    <location>
        <position position="368"/>
    </location>
</feature>
<dbReference type="Pfam" id="PF21016">
    <property type="entry name" value="RlmN_N"/>
    <property type="match status" value="1"/>
</dbReference>
<comment type="similarity">
    <text evidence="2 14">Belongs to the radical SAM superfamily. RlmN family.</text>
</comment>
<accession>A0A0H3NXL2</accession>
<evidence type="ECO:0000256" key="5">
    <source>
        <dbReference type="ARBA" id="ARBA00022552"/>
    </source>
</evidence>
<dbReference type="GO" id="GO:0002935">
    <property type="term" value="F:tRNA (adenine(37)-C2)-methyltransferase activity"/>
    <property type="evidence" value="ECO:0007669"/>
    <property type="project" value="UniProtKB-UniRule"/>
</dbReference>
<evidence type="ECO:0000259" key="15">
    <source>
        <dbReference type="PROSITE" id="PS51918"/>
    </source>
</evidence>
<dbReference type="AlphaFoldDB" id="A0A0H3NXL2"/>
<dbReference type="GO" id="GO:0030488">
    <property type="term" value="P:tRNA methylation"/>
    <property type="evidence" value="ECO:0007669"/>
    <property type="project" value="UniProtKB-UniRule"/>
</dbReference>
<dbReference type="GO" id="GO:0051539">
    <property type="term" value="F:4 iron, 4 sulfur cluster binding"/>
    <property type="evidence" value="ECO:0007669"/>
    <property type="project" value="UniProtKB-UniRule"/>
</dbReference>
<comment type="function">
    <text evidence="14">Specifically methylates position 2 of adenine 2503 in 23S rRNA and position 2 of adenine 37 in tRNAs. m2A2503 modification seems to play a crucial role in the proofreading step occurring at the peptidyl transferase center and thus would serve to optimize ribosomal fidelity.</text>
</comment>
<feature type="binding site" evidence="14">
    <location>
        <begin position="246"/>
        <end position="248"/>
    </location>
    <ligand>
        <name>S-adenosyl-L-methionine</name>
        <dbReference type="ChEBI" id="CHEBI:59789"/>
    </ligand>
</feature>
<keyword evidence="6 14" id="KW-0489">Methyltransferase</keyword>
<feature type="binding site" evidence="14">
    <location>
        <position position="325"/>
    </location>
    <ligand>
        <name>S-adenosyl-L-methionine</name>
        <dbReference type="ChEBI" id="CHEBI:59789"/>
    </ligand>
</feature>
<feature type="binding site" evidence="14">
    <location>
        <position position="142"/>
    </location>
    <ligand>
        <name>[4Fe-4S] cluster</name>
        <dbReference type="ChEBI" id="CHEBI:49883"/>
        <note>4Fe-4S-S-AdoMet</note>
    </ligand>
</feature>
<dbReference type="NCBIfam" id="NF008396">
    <property type="entry name" value="PRK11194.1"/>
    <property type="match status" value="1"/>
</dbReference>
<feature type="binding site" evidence="14">
    <location>
        <position position="138"/>
    </location>
    <ligand>
        <name>[4Fe-4S] cluster</name>
        <dbReference type="ChEBI" id="CHEBI:49883"/>
        <note>4Fe-4S-S-AdoMet</note>
    </ligand>
</feature>
<keyword evidence="3 14" id="KW-0004">4Fe-4S</keyword>
<evidence type="ECO:0000256" key="11">
    <source>
        <dbReference type="ARBA" id="ARBA00023004"/>
    </source>
</evidence>
<evidence type="ECO:0000256" key="9">
    <source>
        <dbReference type="ARBA" id="ARBA00022694"/>
    </source>
</evidence>
<dbReference type="PROSITE" id="PS51918">
    <property type="entry name" value="RADICAL_SAM"/>
    <property type="match status" value="1"/>
</dbReference>
<dbReference type="GO" id="GO:0070475">
    <property type="term" value="P:rRNA base methylation"/>
    <property type="evidence" value="ECO:0007669"/>
    <property type="project" value="UniProtKB-UniRule"/>
</dbReference>
<dbReference type="GO" id="GO:0046872">
    <property type="term" value="F:metal ion binding"/>
    <property type="evidence" value="ECO:0007669"/>
    <property type="project" value="UniProtKB-KW"/>
</dbReference>
<dbReference type="InterPro" id="IPR004383">
    <property type="entry name" value="rRNA_lsu_MTrfase_RlmN/Cfr"/>
</dbReference>
<organism evidence="16 17">
    <name type="scientific">Yersinia enterocolitica subsp. palearctica serotype O:3 (strain DSM 13030 / CIP 106945 / Y11)</name>
    <dbReference type="NCBI Taxonomy" id="930944"/>
    <lineage>
        <taxon>Bacteria</taxon>
        <taxon>Pseudomonadati</taxon>
        <taxon>Pseudomonadota</taxon>
        <taxon>Gammaproteobacteria</taxon>
        <taxon>Enterobacterales</taxon>
        <taxon>Yersiniaceae</taxon>
        <taxon>Yersinia</taxon>
    </lineage>
</organism>
<keyword evidence="13 14" id="KW-1015">Disulfide bond</keyword>
<dbReference type="SFLD" id="SFLDF00275">
    <property type="entry name" value="adenosine_C2_methyltransferase"/>
    <property type="match status" value="1"/>
</dbReference>
<evidence type="ECO:0000313" key="16">
    <source>
        <dbReference type="EMBL" id="CBY28242.1"/>
    </source>
</evidence>
<dbReference type="FunFam" id="3.20.20.70:FF:000008">
    <property type="entry name" value="Dual-specificity RNA methyltransferase RlmN"/>
    <property type="match status" value="1"/>
</dbReference>
<evidence type="ECO:0000256" key="3">
    <source>
        <dbReference type="ARBA" id="ARBA00022485"/>
    </source>
</evidence>
<dbReference type="PANTHER" id="PTHR30544">
    <property type="entry name" value="23S RRNA METHYLTRANSFERASE"/>
    <property type="match status" value="1"/>
</dbReference>
<feature type="active site" description="Proton acceptor" evidence="14">
    <location>
        <position position="118"/>
    </location>
</feature>
<reference evidence="16 17" key="1">
    <citation type="journal article" date="2011" name="J. Bacteriol.">
        <title>Complete genome sequence of Yersinia enterocolitica subsp. palearctica serogroup O:3.</title>
        <authorList>
            <person name="Batzilla J."/>
            <person name="Hoper D."/>
            <person name="Antonenka U."/>
            <person name="Heesemann J."/>
            <person name="Rakin A."/>
        </authorList>
    </citation>
    <scope>NUCLEOTIDE SEQUENCE [LARGE SCALE GENOMIC DNA]</scope>
    <source>
        <strain evidence="17">DSM 13030 / CIP 106945 / Y11</strain>
    </source>
</reference>
<evidence type="ECO:0000256" key="7">
    <source>
        <dbReference type="ARBA" id="ARBA00022679"/>
    </source>
</evidence>
<keyword evidence="7 14" id="KW-0808">Transferase</keyword>
<dbReference type="InterPro" id="IPR040072">
    <property type="entry name" value="Methyltransferase_A"/>
</dbReference>
<comment type="catalytic activity">
    <reaction evidence="14">
        <text>adenosine(2503) in 23S rRNA + 2 reduced [2Fe-2S]-[ferredoxin] + 2 S-adenosyl-L-methionine = 2-methyladenosine(2503) in 23S rRNA + 5'-deoxyadenosine + L-methionine + 2 oxidized [2Fe-2S]-[ferredoxin] + S-adenosyl-L-homocysteine</text>
        <dbReference type="Rhea" id="RHEA:42916"/>
        <dbReference type="Rhea" id="RHEA-COMP:10000"/>
        <dbReference type="Rhea" id="RHEA-COMP:10001"/>
        <dbReference type="Rhea" id="RHEA-COMP:10152"/>
        <dbReference type="Rhea" id="RHEA-COMP:10282"/>
        <dbReference type="ChEBI" id="CHEBI:17319"/>
        <dbReference type="ChEBI" id="CHEBI:33737"/>
        <dbReference type="ChEBI" id="CHEBI:33738"/>
        <dbReference type="ChEBI" id="CHEBI:57844"/>
        <dbReference type="ChEBI" id="CHEBI:57856"/>
        <dbReference type="ChEBI" id="CHEBI:59789"/>
        <dbReference type="ChEBI" id="CHEBI:74411"/>
        <dbReference type="ChEBI" id="CHEBI:74497"/>
        <dbReference type="EC" id="2.1.1.192"/>
    </reaction>
</comment>
<keyword evidence="8 14" id="KW-0949">S-adenosyl-L-methionine</keyword>
<dbReference type="InterPro" id="IPR058240">
    <property type="entry name" value="rSAM_sf"/>
</dbReference>
<dbReference type="GO" id="GO:0070040">
    <property type="term" value="F:rRNA (adenine(2503)-C2-)-methyltransferase activity"/>
    <property type="evidence" value="ECO:0007669"/>
    <property type="project" value="UniProtKB-UniRule"/>
</dbReference>
<dbReference type="InterPro" id="IPR013785">
    <property type="entry name" value="Aldolase_TIM"/>
</dbReference>
<evidence type="ECO:0000256" key="13">
    <source>
        <dbReference type="ARBA" id="ARBA00023157"/>
    </source>
</evidence>
<dbReference type="NCBIfam" id="TIGR00048">
    <property type="entry name" value="rRNA_mod_RlmN"/>
    <property type="match status" value="1"/>
</dbReference>
<evidence type="ECO:0000256" key="8">
    <source>
        <dbReference type="ARBA" id="ARBA00022691"/>
    </source>
</evidence>
<evidence type="ECO:0000256" key="12">
    <source>
        <dbReference type="ARBA" id="ARBA00023014"/>
    </source>
</evidence>
<feature type="binding site" evidence="14">
    <location>
        <position position="224"/>
    </location>
    <ligand>
        <name>S-adenosyl-L-methionine</name>
        <dbReference type="ChEBI" id="CHEBI:59789"/>
    </ligand>
</feature>
<dbReference type="PIRSF" id="PIRSF006004">
    <property type="entry name" value="CHP00048"/>
    <property type="match status" value="1"/>
</dbReference>
<evidence type="ECO:0000256" key="14">
    <source>
        <dbReference type="HAMAP-Rule" id="MF_01849"/>
    </source>
</evidence>
<gene>
    <name evidence="14" type="primary">rlmN</name>
    <name evidence="16" type="ordered locus">Y11_42881</name>
</gene>
<dbReference type="HOGENOM" id="CLU_029101_0_0_6"/>
<keyword evidence="10 14" id="KW-0479">Metal-binding</keyword>
<keyword evidence="12 14" id="KW-0411">Iron-sulfur</keyword>
<dbReference type="PATRIC" id="fig|930944.6.peg.4265"/>
<dbReference type="GO" id="GO:0005737">
    <property type="term" value="C:cytoplasm"/>
    <property type="evidence" value="ECO:0007669"/>
    <property type="project" value="UniProtKB-SubCell"/>
</dbReference>
<keyword evidence="11 14" id="KW-0408">Iron</keyword>
<dbReference type="CDD" id="cd01335">
    <property type="entry name" value="Radical_SAM"/>
    <property type="match status" value="1"/>
</dbReference>
<feature type="binding site" evidence="14">
    <location>
        <begin position="192"/>
        <end position="193"/>
    </location>
    <ligand>
        <name>S-adenosyl-L-methionine</name>
        <dbReference type="ChEBI" id="CHEBI:59789"/>
    </ligand>
</feature>
<dbReference type="FunFam" id="1.10.150.530:FF:000001">
    <property type="entry name" value="Dual-specificity RNA methyltransferase RlmN"/>
    <property type="match status" value="1"/>
</dbReference>
<dbReference type="InterPro" id="IPR027492">
    <property type="entry name" value="RNA_MTrfase_RlmN"/>
</dbReference>
<proteinExistence type="inferred from homology"/>
<comment type="subcellular location">
    <subcellularLocation>
        <location evidence="1 14">Cytoplasm</location>
    </subcellularLocation>
</comment>
<comment type="miscellaneous">
    <text evidence="14">Reaction proceeds by a ping-pong mechanism involving intermediate methylation of a conserved cysteine residue.</text>
</comment>
<evidence type="ECO:0000256" key="10">
    <source>
        <dbReference type="ARBA" id="ARBA00022723"/>
    </source>
</evidence>
<dbReference type="GO" id="GO:0019843">
    <property type="term" value="F:rRNA binding"/>
    <property type="evidence" value="ECO:0007669"/>
    <property type="project" value="UniProtKB-UniRule"/>
</dbReference>
<feature type="disulfide bond" description="(transient)" evidence="14">
    <location>
        <begin position="131"/>
        <end position="368"/>
    </location>
</feature>
<dbReference type="Gene3D" id="3.20.20.70">
    <property type="entry name" value="Aldolase class I"/>
    <property type="match status" value="1"/>
</dbReference>
<dbReference type="Proteomes" id="UP000008084">
    <property type="component" value="Chromosome"/>
</dbReference>
<dbReference type="SUPFAM" id="SSF102114">
    <property type="entry name" value="Radical SAM enzymes"/>
    <property type="match status" value="1"/>
</dbReference>
<evidence type="ECO:0000256" key="4">
    <source>
        <dbReference type="ARBA" id="ARBA00022490"/>
    </source>
</evidence>
<feature type="domain" description="Radical SAM core" evidence="15">
    <location>
        <begin position="124"/>
        <end position="363"/>
    </location>
</feature>
<dbReference type="SFLD" id="SFLDS00029">
    <property type="entry name" value="Radical_SAM"/>
    <property type="match status" value="1"/>
</dbReference>
<dbReference type="Gene3D" id="1.10.150.530">
    <property type="match status" value="1"/>
</dbReference>
<evidence type="ECO:0000256" key="1">
    <source>
        <dbReference type="ARBA" id="ARBA00004496"/>
    </source>
</evidence>
<name>A0A0H3NXL2_YERE1</name>
<dbReference type="PANTHER" id="PTHR30544:SF5">
    <property type="entry name" value="RADICAL SAM CORE DOMAIN-CONTAINING PROTEIN"/>
    <property type="match status" value="1"/>
</dbReference>
<dbReference type="EMBL" id="FR729477">
    <property type="protein sequence ID" value="CBY28242.1"/>
    <property type="molecule type" value="Genomic_DNA"/>
</dbReference>
<dbReference type="HAMAP" id="MF_01849">
    <property type="entry name" value="RNA_methyltr_RlmN"/>
    <property type="match status" value="1"/>
</dbReference>
<dbReference type="GO" id="GO:0000049">
    <property type="term" value="F:tRNA binding"/>
    <property type="evidence" value="ECO:0007669"/>
    <property type="project" value="UniProtKB-UniRule"/>
</dbReference>
<dbReference type="EC" id="2.1.1.192" evidence="14"/>
<feature type="binding site" evidence="14">
    <location>
        <position position="145"/>
    </location>
    <ligand>
        <name>[4Fe-4S] cluster</name>
        <dbReference type="ChEBI" id="CHEBI:49883"/>
        <note>4Fe-4S-S-AdoMet</note>
    </ligand>
</feature>
<sequence>MSEQLLTASMPIDAAPQPDNAVVTASATSKINLLDLNRQQMREFFAEMGEKPFRADQVMKWMYHYCFDDFEQMTDINKVLRAKLQRVAEIRAPEVAEEQRSTDGAIKWAIKVGDQQVETVYIPEGDRATLCVSSQVGCALECKFCSTAQQGFNRNLRVSEIIGQVWRAAKIIGSLKSTGTRPITNVVMMGMGEPLLNLNNVVPAMDIMMDDFGFGLSKRRVTLSTSGVVPALDKLGDMIDVALAISLHAPTDDIRDEIVPINRKYNIETFLAAVRRYLAKSNANGGRVTVEYVMLDHINDSTEQAHQLAECLKDTPCKINLIPWNPFPGAPYGRSSNSRVDRFSKVLMEYGFTTIVRKTRGDDIDAACGQLAGEVIDRTKRTLKKKMAGEPIAIKTV</sequence>
<dbReference type="InterPro" id="IPR048641">
    <property type="entry name" value="RlmN_N"/>
</dbReference>
<keyword evidence="9 14" id="KW-0819">tRNA processing</keyword>
<evidence type="ECO:0000256" key="2">
    <source>
        <dbReference type="ARBA" id="ARBA00007544"/>
    </source>
</evidence>
<evidence type="ECO:0000256" key="6">
    <source>
        <dbReference type="ARBA" id="ARBA00022603"/>
    </source>
</evidence>
<dbReference type="InterPro" id="IPR007197">
    <property type="entry name" value="rSAM"/>
</dbReference>
<dbReference type="SFLD" id="SFLDG01062">
    <property type="entry name" value="methyltransferase_(Class_A)"/>
    <property type="match status" value="1"/>
</dbReference>
<keyword evidence="5 14" id="KW-0698">rRNA processing</keyword>
<protein>
    <recommendedName>
        <fullName evidence="14">Dual-specificity RNA methyltransferase RlmN</fullName>
        <ecNumber evidence="14">2.1.1.192</ecNumber>
    </recommendedName>
    <alternativeName>
        <fullName evidence="14">23S rRNA (adenine(2503)-C(2))-methyltransferase</fullName>
    </alternativeName>
    <alternativeName>
        <fullName evidence="14">23S rRNA m2A2503 methyltransferase</fullName>
    </alternativeName>
    <alternativeName>
        <fullName evidence="14">Ribosomal RNA large subunit methyltransferase N</fullName>
    </alternativeName>
    <alternativeName>
        <fullName evidence="14">tRNA (adenine(37)-C(2))-methyltransferase</fullName>
    </alternativeName>
    <alternativeName>
        <fullName evidence="14">tRNA m2A37 methyltransferase</fullName>
    </alternativeName>
</protein>